<protein>
    <submittedName>
        <fullName evidence="1">Uncharacterized protein</fullName>
    </submittedName>
</protein>
<name>A0A8X6TG40_NEPPI</name>
<comment type="caution">
    <text evidence="1">The sequence shown here is derived from an EMBL/GenBank/DDBJ whole genome shotgun (WGS) entry which is preliminary data.</text>
</comment>
<keyword evidence="2" id="KW-1185">Reference proteome</keyword>
<dbReference type="Proteomes" id="UP000887013">
    <property type="component" value="Unassembled WGS sequence"/>
</dbReference>
<organism evidence="1 2">
    <name type="scientific">Nephila pilipes</name>
    <name type="common">Giant wood spider</name>
    <name type="synonym">Nephila maculata</name>
    <dbReference type="NCBI Taxonomy" id="299642"/>
    <lineage>
        <taxon>Eukaryota</taxon>
        <taxon>Metazoa</taxon>
        <taxon>Ecdysozoa</taxon>
        <taxon>Arthropoda</taxon>
        <taxon>Chelicerata</taxon>
        <taxon>Arachnida</taxon>
        <taxon>Araneae</taxon>
        <taxon>Araneomorphae</taxon>
        <taxon>Entelegynae</taxon>
        <taxon>Araneoidea</taxon>
        <taxon>Nephilidae</taxon>
        <taxon>Nephila</taxon>
    </lineage>
</organism>
<reference evidence="1" key="1">
    <citation type="submission" date="2020-08" db="EMBL/GenBank/DDBJ databases">
        <title>Multicomponent nature underlies the extraordinary mechanical properties of spider dragline silk.</title>
        <authorList>
            <person name="Kono N."/>
            <person name="Nakamura H."/>
            <person name="Mori M."/>
            <person name="Yoshida Y."/>
            <person name="Ohtoshi R."/>
            <person name="Malay A.D."/>
            <person name="Moran D.A.P."/>
            <person name="Tomita M."/>
            <person name="Numata K."/>
            <person name="Arakawa K."/>
        </authorList>
    </citation>
    <scope>NUCLEOTIDE SEQUENCE</scope>
</reference>
<proteinExistence type="predicted"/>
<sequence length="172" mass="19483">MFFPRDGILCFVSLPIVQALLLSGKITTLRMQHKIPLWIPLENFPSFSGRISMTSQSQLIGRPVTLFSSHHDDASSASTPRLPTGESLLTHRLSPFLRRRHAHLKFLGLLDIGAAAPEAEEVKTISRATSLFVGHLFHGFQFLTFLKNYHLAFEKRKRNFMPLNFVVERVAT</sequence>
<dbReference type="AlphaFoldDB" id="A0A8X6TG40"/>
<dbReference type="EMBL" id="BMAW01103836">
    <property type="protein sequence ID" value="GFT11161.1"/>
    <property type="molecule type" value="Genomic_DNA"/>
</dbReference>
<evidence type="ECO:0000313" key="2">
    <source>
        <dbReference type="Proteomes" id="UP000887013"/>
    </source>
</evidence>
<gene>
    <name evidence="1" type="ORF">NPIL_393701</name>
</gene>
<accession>A0A8X6TG40</accession>
<evidence type="ECO:0000313" key="1">
    <source>
        <dbReference type="EMBL" id="GFT11161.1"/>
    </source>
</evidence>